<reference evidence="2 3" key="1">
    <citation type="submission" date="2023-07" db="EMBL/GenBank/DDBJ databases">
        <title>Genomic Encyclopedia of Type Strains, Phase IV (KMG-IV): sequencing the most valuable type-strain genomes for metagenomic binning, comparative biology and taxonomic classification.</title>
        <authorList>
            <person name="Goeker M."/>
        </authorList>
    </citation>
    <scope>NUCLEOTIDE SEQUENCE [LARGE SCALE GENOMIC DNA]</scope>
    <source>
        <strain evidence="2 3">DSM 1111</strain>
    </source>
</reference>
<proteinExistence type="predicted"/>
<accession>A0ABU0G885</accession>
<comment type="caution">
    <text evidence="2">The sequence shown here is derived from an EMBL/GenBank/DDBJ whole genome shotgun (WGS) entry which is preliminary data.</text>
</comment>
<dbReference type="Proteomes" id="UP001238496">
    <property type="component" value="Unassembled WGS sequence"/>
</dbReference>
<dbReference type="EMBL" id="JAUSUW010000005">
    <property type="protein sequence ID" value="MDQ0420966.1"/>
    <property type="molecule type" value="Genomic_DNA"/>
</dbReference>
<evidence type="ECO:0000313" key="2">
    <source>
        <dbReference type="EMBL" id="MDQ0420966.1"/>
    </source>
</evidence>
<organism evidence="2 3">
    <name type="scientific">Peteryoungia aggregata LMG 23059</name>
    <dbReference type="NCBI Taxonomy" id="1368425"/>
    <lineage>
        <taxon>Bacteria</taxon>
        <taxon>Pseudomonadati</taxon>
        <taxon>Pseudomonadota</taxon>
        <taxon>Alphaproteobacteria</taxon>
        <taxon>Hyphomicrobiales</taxon>
        <taxon>Rhizobiaceae</taxon>
        <taxon>Peteryoungia</taxon>
    </lineage>
</organism>
<evidence type="ECO:0000256" key="1">
    <source>
        <dbReference type="SAM" id="MobiDB-lite"/>
    </source>
</evidence>
<dbReference type="RefSeq" id="WP_307372178.1">
    <property type="nucleotide sequence ID" value="NZ_JAUSUW010000005.1"/>
</dbReference>
<protein>
    <submittedName>
        <fullName evidence="2">Uncharacterized protein</fullName>
    </submittedName>
</protein>
<feature type="region of interest" description="Disordered" evidence="1">
    <location>
        <begin position="1"/>
        <end position="35"/>
    </location>
</feature>
<name>A0ABU0G885_9HYPH</name>
<gene>
    <name evidence="2" type="ORF">J2045_001993</name>
</gene>
<feature type="compositionally biased region" description="Polar residues" evidence="1">
    <location>
        <begin position="1"/>
        <end position="17"/>
    </location>
</feature>
<feature type="compositionally biased region" description="Low complexity" evidence="1">
    <location>
        <begin position="83"/>
        <end position="93"/>
    </location>
</feature>
<evidence type="ECO:0000313" key="3">
    <source>
        <dbReference type="Proteomes" id="UP001238496"/>
    </source>
</evidence>
<sequence>MGGNTASAHVAEQQRQGAPSIANAKDRAAAAGANYATAGKHTQITAQNDIARQQVSPLTHLTNIATSGINNDGALGSFGKTGGTATKATGHYG</sequence>
<keyword evidence="3" id="KW-1185">Reference proteome</keyword>
<feature type="region of interest" description="Disordered" evidence="1">
    <location>
        <begin position="69"/>
        <end position="93"/>
    </location>
</feature>